<evidence type="ECO:0000313" key="1">
    <source>
        <dbReference type="EMBL" id="OTG15979.1"/>
    </source>
</evidence>
<gene>
    <name evidence="1" type="ORF">HannXRQ_Chr09g0266401</name>
</gene>
<organism evidence="1 2">
    <name type="scientific">Helianthus annuus</name>
    <name type="common">Common sunflower</name>
    <dbReference type="NCBI Taxonomy" id="4232"/>
    <lineage>
        <taxon>Eukaryota</taxon>
        <taxon>Viridiplantae</taxon>
        <taxon>Streptophyta</taxon>
        <taxon>Embryophyta</taxon>
        <taxon>Tracheophyta</taxon>
        <taxon>Spermatophyta</taxon>
        <taxon>Magnoliopsida</taxon>
        <taxon>eudicotyledons</taxon>
        <taxon>Gunneridae</taxon>
        <taxon>Pentapetalae</taxon>
        <taxon>asterids</taxon>
        <taxon>campanulids</taxon>
        <taxon>Asterales</taxon>
        <taxon>Asteraceae</taxon>
        <taxon>Asteroideae</taxon>
        <taxon>Heliantheae alliance</taxon>
        <taxon>Heliantheae</taxon>
        <taxon>Helianthus</taxon>
    </lineage>
</organism>
<reference evidence="2" key="1">
    <citation type="journal article" date="2017" name="Nature">
        <title>The sunflower genome provides insights into oil metabolism, flowering and Asterid evolution.</title>
        <authorList>
            <person name="Badouin H."/>
            <person name="Gouzy J."/>
            <person name="Grassa C.J."/>
            <person name="Murat F."/>
            <person name="Staton S.E."/>
            <person name="Cottret L."/>
            <person name="Lelandais-Briere C."/>
            <person name="Owens G.L."/>
            <person name="Carrere S."/>
            <person name="Mayjonade B."/>
            <person name="Legrand L."/>
            <person name="Gill N."/>
            <person name="Kane N.C."/>
            <person name="Bowers J.E."/>
            <person name="Hubner S."/>
            <person name="Bellec A."/>
            <person name="Berard A."/>
            <person name="Berges H."/>
            <person name="Blanchet N."/>
            <person name="Boniface M.C."/>
            <person name="Brunel D."/>
            <person name="Catrice O."/>
            <person name="Chaidir N."/>
            <person name="Claudel C."/>
            <person name="Donnadieu C."/>
            <person name="Faraut T."/>
            <person name="Fievet G."/>
            <person name="Helmstetter N."/>
            <person name="King M."/>
            <person name="Knapp S.J."/>
            <person name="Lai Z."/>
            <person name="Le Paslier M.C."/>
            <person name="Lippi Y."/>
            <person name="Lorenzon L."/>
            <person name="Mandel J.R."/>
            <person name="Marage G."/>
            <person name="Marchand G."/>
            <person name="Marquand E."/>
            <person name="Bret-Mestries E."/>
            <person name="Morien E."/>
            <person name="Nambeesan S."/>
            <person name="Nguyen T."/>
            <person name="Pegot-Espagnet P."/>
            <person name="Pouilly N."/>
            <person name="Raftis F."/>
            <person name="Sallet E."/>
            <person name="Schiex T."/>
            <person name="Thomas J."/>
            <person name="Vandecasteele C."/>
            <person name="Vares D."/>
            <person name="Vear F."/>
            <person name="Vautrin S."/>
            <person name="Crespi M."/>
            <person name="Mangin B."/>
            <person name="Burke J.M."/>
            <person name="Salse J."/>
            <person name="Munos S."/>
            <person name="Vincourt P."/>
            <person name="Rieseberg L.H."/>
            <person name="Langlade N.B."/>
        </authorList>
    </citation>
    <scope>NUCLEOTIDE SEQUENCE [LARGE SCALE GENOMIC DNA]</scope>
    <source>
        <strain evidence="2">cv. SF193</strain>
    </source>
</reference>
<evidence type="ECO:0000313" key="2">
    <source>
        <dbReference type="Proteomes" id="UP000215914"/>
    </source>
</evidence>
<dbReference type="EMBL" id="CM007898">
    <property type="protein sequence ID" value="OTG15979.1"/>
    <property type="molecule type" value="Genomic_DNA"/>
</dbReference>
<proteinExistence type="predicted"/>
<dbReference type="Proteomes" id="UP000215914">
    <property type="component" value="Chromosome 9"/>
</dbReference>
<protein>
    <submittedName>
        <fullName evidence="1">Uncharacterized protein</fullName>
    </submittedName>
</protein>
<keyword evidence="2" id="KW-1185">Reference proteome</keyword>
<sequence>MMVDFARTNGALVQKGIKIGTVHLTSHGSPYAFSLNAHTSHKKGCQKQGSTIYRKKQHFTFV</sequence>
<accession>A0A251TYW6</accession>
<dbReference type="AlphaFoldDB" id="A0A251TYW6"/>
<dbReference type="InParanoid" id="A0A251TYW6"/>
<name>A0A251TYW6_HELAN</name>